<dbReference type="PANTHER" id="PTHR11579:SF0">
    <property type="entry name" value="PROTEIN-L-ISOASPARTATE(D-ASPARTATE) O-METHYLTRANSFERASE"/>
    <property type="match status" value="1"/>
</dbReference>
<comment type="caution">
    <text evidence="8">The sequence shown here is derived from an EMBL/GenBank/DDBJ whole genome shotgun (WGS) entry which is preliminary data.</text>
</comment>
<dbReference type="AlphaFoldDB" id="A0A1F5YG65"/>
<name>A0A1F5YG65_9BACT</name>
<keyword evidence="5 7" id="KW-0808">Transferase</keyword>
<feature type="active site" evidence="7">
    <location>
        <position position="71"/>
    </location>
</feature>
<dbReference type="Pfam" id="PF01135">
    <property type="entry name" value="PCMT"/>
    <property type="match status" value="1"/>
</dbReference>
<dbReference type="EC" id="2.1.1.77" evidence="7"/>
<dbReference type="GO" id="GO:0004719">
    <property type="term" value="F:protein-L-isoaspartate (D-aspartate) O-methyltransferase activity"/>
    <property type="evidence" value="ECO:0007669"/>
    <property type="project" value="UniProtKB-UniRule"/>
</dbReference>
<evidence type="ECO:0000256" key="2">
    <source>
        <dbReference type="ARBA" id="ARBA00005369"/>
    </source>
</evidence>
<reference evidence="8 9" key="1">
    <citation type="journal article" date="2016" name="Nat. Commun.">
        <title>Thousands of microbial genomes shed light on interconnected biogeochemical processes in an aquifer system.</title>
        <authorList>
            <person name="Anantharaman K."/>
            <person name="Brown C.T."/>
            <person name="Hug L.A."/>
            <person name="Sharon I."/>
            <person name="Castelle C.J."/>
            <person name="Probst A.J."/>
            <person name="Thomas B.C."/>
            <person name="Singh A."/>
            <person name="Wilkins M.J."/>
            <person name="Karaoz U."/>
            <person name="Brodie E.L."/>
            <person name="Williams K.H."/>
            <person name="Hubbard S.S."/>
            <person name="Banfield J.F."/>
        </authorList>
    </citation>
    <scope>NUCLEOTIDE SEQUENCE [LARGE SCALE GENOMIC DNA]</scope>
</reference>
<dbReference type="GO" id="GO:0032259">
    <property type="term" value="P:methylation"/>
    <property type="evidence" value="ECO:0007669"/>
    <property type="project" value="UniProtKB-KW"/>
</dbReference>
<evidence type="ECO:0000256" key="6">
    <source>
        <dbReference type="ARBA" id="ARBA00022691"/>
    </source>
</evidence>
<evidence type="ECO:0000256" key="7">
    <source>
        <dbReference type="HAMAP-Rule" id="MF_00090"/>
    </source>
</evidence>
<proteinExistence type="inferred from homology"/>
<dbReference type="PROSITE" id="PS01279">
    <property type="entry name" value="PCMT"/>
    <property type="match status" value="1"/>
</dbReference>
<evidence type="ECO:0000256" key="4">
    <source>
        <dbReference type="ARBA" id="ARBA00022603"/>
    </source>
</evidence>
<comment type="subcellular location">
    <subcellularLocation>
        <location evidence="1 7">Cytoplasm</location>
    </subcellularLocation>
</comment>
<accession>A0A1F5YG65</accession>
<comment type="function">
    <text evidence="7">Catalyzes the methyl esterification of L-isoaspartyl residues in peptides and proteins that result from spontaneous decomposition of normal L-aspartyl and L-asparaginyl residues. It plays a role in the repair and/or degradation of damaged proteins.</text>
</comment>
<evidence type="ECO:0000256" key="5">
    <source>
        <dbReference type="ARBA" id="ARBA00022679"/>
    </source>
</evidence>
<sequence>MITFRKKEDLDLHSAERLSMVETQIRRRGVKDERVLEALRKVPRHRFVPEDQRDQAYNDYPLPIGYGQTISQPYIVGLMTELLQLKPESRVLEIGTGSGYQAAILAELAREVYTIEIVEPLALSAGSLLESMGYANIKVRAGDGFFGWPENAPFDGIILTAAPEKVPQPLLDQLKEGGRLVIPEGKFYQDLVVYEKIDGGTRRREVIPVRFVPMTGRTKKK</sequence>
<gene>
    <name evidence="7" type="primary">pcm</name>
    <name evidence="8" type="ORF">A2Z86_01525</name>
</gene>
<dbReference type="InterPro" id="IPR029063">
    <property type="entry name" value="SAM-dependent_MTases_sf"/>
</dbReference>
<dbReference type="HAMAP" id="MF_00090">
    <property type="entry name" value="PIMT"/>
    <property type="match status" value="1"/>
</dbReference>
<keyword evidence="3 7" id="KW-0963">Cytoplasm</keyword>
<dbReference type="SUPFAM" id="SSF53335">
    <property type="entry name" value="S-adenosyl-L-methionine-dependent methyltransferases"/>
    <property type="match status" value="1"/>
</dbReference>
<dbReference type="Proteomes" id="UP000176992">
    <property type="component" value="Unassembled WGS sequence"/>
</dbReference>
<dbReference type="GO" id="GO:0005737">
    <property type="term" value="C:cytoplasm"/>
    <property type="evidence" value="ECO:0007669"/>
    <property type="project" value="UniProtKB-SubCell"/>
</dbReference>
<comment type="catalytic activity">
    <reaction evidence="7">
        <text>[protein]-L-isoaspartate + S-adenosyl-L-methionine = [protein]-L-isoaspartate alpha-methyl ester + S-adenosyl-L-homocysteine</text>
        <dbReference type="Rhea" id="RHEA:12705"/>
        <dbReference type="Rhea" id="RHEA-COMP:12143"/>
        <dbReference type="Rhea" id="RHEA-COMP:12144"/>
        <dbReference type="ChEBI" id="CHEBI:57856"/>
        <dbReference type="ChEBI" id="CHEBI:59789"/>
        <dbReference type="ChEBI" id="CHEBI:90596"/>
        <dbReference type="ChEBI" id="CHEBI:90598"/>
        <dbReference type="EC" id="2.1.1.77"/>
    </reaction>
</comment>
<dbReference type="EMBL" id="MFIV01000040">
    <property type="protein sequence ID" value="OGF99160.1"/>
    <property type="molecule type" value="Genomic_DNA"/>
</dbReference>
<evidence type="ECO:0000256" key="3">
    <source>
        <dbReference type="ARBA" id="ARBA00022490"/>
    </source>
</evidence>
<dbReference type="NCBIfam" id="NF001453">
    <property type="entry name" value="PRK00312.1"/>
    <property type="match status" value="1"/>
</dbReference>
<dbReference type="NCBIfam" id="TIGR00080">
    <property type="entry name" value="pimt"/>
    <property type="match status" value="1"/>
</dbReference>
<dbReference type="Gene3D" id="3.40.50.150">
    <property type="entry name" value="Vaccinia Virus protein VP39"/>
    <property type="match status" value="1"/>
</dbReference>
<dbReference type="GO" id="GO:0030091">
    <property type="term" value="P:protein repair"/>
    <property type="evidence" value="ECO:0007669"/>
    <property type="project" value="UniProtKB-UniRule"/>
</dbReference>
<dbReference type="FunFam" id="3.40.50.150:FF:000010">
    <property type="entry name" value="Protein-L-isoaspartate O-methyltransferase"/>
    <property type="match status" value="1"/>
</dbReference>
<comment type="similarity">
    <text evidence="2 7">Belongs to the methyltransferase superfamily. L-isoaspartyl/D-aspartyl protein methyltransferase family.</text>
</comment>
<evidence type="ECO:0000313" key="8">
    <source>
        <dbReference type="EMBL" id="OGF99160.1"/>
    </source>
</evidence>
<evidence type="ECO:0000313" key="9">
    <source>
        <dbReference type="Proteomes" id="UP000176992"/>
    </source>
</evidence>
<dbReference type="CDD" id="cd02440">
    <property type="entry name" value="AdoMet_MTases"/>
    <property type="match status" value="1"/>
</dbReference>
<dbReference type="PANTHER" id="PTHR11579">
    <property type="entry name" value="PROTEIN-L-ISOASPARTATE O-METHYLTRANSFERASE"/>
    <property type="match status" value="1"/>
</dbReference>
<evidence type="ECO:0000256" key="1">
    <source>
        <dbReference type="ARBA" id="ARBA00004496"/>
    </source>
</evidence>
<protein>
    <recommendedName>
        <fullName evidence="7">Protein-L-isoaspartate O-methyltransferase</fullName>
        <ecNumber evidence="7">2.1.1.77</ecNumber>
    </recommendedName>
    <alternativeName>
        <fullName evidence="7">L-isoaspartyl protein carboxyl methyltransferase</fullName>
    </alternativeName>
    <alternativeName>
        <fullName evidence="7">Protein L-isoaspartyl methyltransferase</fullName>
    </alternativeName>
    <alternativeName>
        <fullName evidence="7">Protein-beta-aspartate methyltransferase</fullName>
        <shortName evidence="7">PIMT</shortName>
    </alternativeName>
</protein>
<organism evidence="8 9">
    <name type="scientific">Candidatus Glassbacteria bacterium GWA2_58_10</name>
    <dbReference type="NCBI Taxonomy" id="1817865"/>
    <lineage>
        <taxon>Bacteria</taxon>
        <taxon>Candidatus Glassiibacteriota</taxon>
    </lineage>
</organism>
<dbReference type="InterPro" id="IPR000682">
    <property type="entry name" value="PCMT"/>
</dbReference>
<keyword evidence="4 7" id="KW-0489">Methyltransferase</keyword>
<keyword evidence="6 7" id="KW-0949">S-adenosyl-L-methionine</keyword>